<dbReference type="Pfam" id="PF19631">
    <property type="entry name" value="Trypco2"/>
    <property type="match status" value="1"/>
</dbReference>
<dbReference type="InterPro" id="IPR045608">
    <property type="entry name" value="Trypco2"/>
</dbReference>
<accession>A0A7G1NVJ0</accession>
<feature type="compositionally biased region" description="Polar residues" evidence="1">
    <location>
        <begin position="96"/>
        <end position="106"/>
    </location>
</feature>
<dbReference type="Proteomes" id="UP000516444">
    <property type="component" value="Chromosome"/>
</dbReference>
<feature type="compositionally biased region" description="Polar residues" evidence="1">
    <location>
        <begin position="76"/>
        <end position="88"/>
    </location>
</feature>
<feature type="region of interest" description="Disordered" evidence="1">
    <location>
        <begin position="70"/>
        <end position="106"/>
    </location>
</feature>
<proteinExistence type="predicted"/>
<evidence type="ECO:0000313" key="3">
    <source>
        <dbReference type="EMBL" id="BCL27118.1"/>
    </source>
</evidence>
<organism evidence="3 4">
    <name type="scientific">Streptomyces aurantiacus</name>
    <dbReference type="NCBI Taxonomy" id="47760"/>
    <lineage>
        <taxon>Bacteria</taxon>
        <taxon>Bacillati</taxon>
        <taxon>Actinomycetota</taxon>
        <taxon>Actinomycetes</taxon>
        <taxon>Kitasatosporales</taxon>
        <taxon>Streptomycetaceae</taxon>
        <taxon>Streptomyces</taxon>
        <taxon>Streptomyces aurantiacus group</taxon>
    </lineage>
</organism>
<dbReference type="KEGG" id="sgm:GCM10017557_19770"/>
<evidence type="ECO:0000259" key="2">
    <source>
        <dbReference type="Pfam" id="PF19631"/>
    </source>
</evidence>
<dbReference type="AlphaFoldDB" id="A0A7G1NVJ0"/>
<sequence>MPNDDDQMVDLATVISDLRVQLNTALEEGKDEKIRFELGPVELEFEVAVTKVTGVDGGLRVKVLSFGAKRSRSKGTTHNMKLTLQPVDTQGKHQRISGTQETLPAG</sequence>
<evidence type="ECO:0000313" key="4">
    <source>
        <dbReference type="Proteomes" id="UP000516444"/>
    </source>
</evidence>
<dbReference type="EMBL" id="AP023440">
    <property type="protein sequence ID" value="BCL27118.1"/>
    <property type="molecule type" value="Genomic_DNA"/>
</dbReference>
<dbReference type="RefSeq" id="WP_245702014.1">
    <property type="nucleotide sequence ID" value="NZ_AP023440.1"/>
</dbReference>
<evidence type="ECO:0000256" key="1">
    <source>
        <dbReference type="SAM" id="MobiDB-lite"/>
    </source>
</evidence>
<name>A0A7G1NVJ0_9ACTN</name>
<gene>
    <name evidence="3" type="ORF">GCM10017557_19770</name>
</gene>
<protein>
    <recommendedName>
        <fullName evidence="2">Trypsin-co-occurring domain-containing protein</fullName>
    </recommendedName>
</protein>
<keyword evidence="4" id="KW-1185">Reference proteome</keyword>
<reference evidence="3 4" key="1">
    <citation type="journal article" date="2014" name="Int. J. Syst. Evol. Microbiol.">
        <title>Complete genome sequence of Corynebacterium casei LMG S-19264T (=DSM 44701T), isolated from a smear-ripened cheese.</title>
        <authorList>
            <consortium name="US DOE Joint Genome Institute (JGI-PGF)"/>
            <person name="Walter F."/>
            <person name="Albersmeier A."/>
            <person name="Kalinowski J."/>
            <person name="Ruckert C."/>
        </authorList>
    </citation>
    <scope>NUCLEOTIDE SEQUENCE [LARGE SCALE GENOMIC DNA]</scope>
    <source>
        <strain evidence="3 4">JCM 4677</strain>
    </source>
</reference>
<feature type="domain" description="Trypsin-co-occurring" evidence="2">
    <location>
        <begin position="9"/>
        <end position="86"/>
    </location>
</feature>